<evidence type="ECO:0000256" key="5">
    <source>
        <dbReference type="PROSITE-ProRule" id="PRU00679"/>
    </source>
</evidence>
<dbReference type="PANTHER" id="PTHR10819">
    <property type="entry name" value="PHOSPHOTRIESTERASE-RELATED"/>
    <property type="match status" value="1"/>
</dbReference>
<dbReference type="PROSITE" id="PS51347">
    <property type="entry name" value="PHOSPHOTRIESTERASE_2"/>
    <property type="match status" value="1"/>
</dbReference>
<gene>
    <name evidence="6" type="ORF">AHMF7616_00369</name>
</gene>
<dbReference type="Proteomes" id="UP000253919">
    <property type="component" value="Unassembled WGS sequence"/>
</dbReference>
<keyword evidence="1 4" id="KW-0479">Metal-binding</keyword>
<dbReference type="InterPro" id="IPR017947">
    <property type="entry name" value="AryldialkylPase_Zn-BS"/>
</dbReference>
<evidence type="ECO:0000313" key="6">
    <source>
        <dbReference type="EMBL" id="RDC61780.1"/>
    </source>
</evidence>
<feature type="binding site" description="via carbamate group" evidence="4">
    <location>
        <position position="168"/>
    </location>
    <ligand>
        <name>Zn(2+)</name>
        <dbReference type="ChEBI" id="CHEBI:29105"/>
        <label>1</label>
    </ligand>
</feature>
<evidence type="ECO:0000256" key="2">
    <source>
        <dbReference type="ARBA" id="ARBA00022801"/>
    </source>
</evidence>
<protein>
    <submittedName>
        <fullName evidence="6">Aryldialkylphosphatase</fullName>
    </submittedName>
</protein>
<dbReference type="Pfam" id="PF02126">
    <property type="entry name" value="PTE"/>
    <property type="match status" value="1"/>
</dbReference>
<feature type="binding site" evidence="4">
    <location>
        <position position="283"/>
    </location>
    <ligand>
        <name>Zn(2+)</name>
        <dbReference type="ChEBI" id="CHEBI:29105"/>
        <label>1</label>
    </ligand>
</feature>
<feature type="modified residue" description="N6-carboxylysine" evidence="3 5">
    <location>
        <position position="168"/>
    </location>
</feature>
<dbReference type="GO" id="GO:0016788">
    <property type="term" value="F:hydrolase activity, acting on ester bonds"/>
    <property type="evidence" value="ECO:0007669"/>
    <property type="project" value="InterPro"/>
</dbReference>
<accession>A0A369QBR1</accession>
<comment type="caution">
    <text evidence="6">The sequence shown here is derived from an EMBL/GenBank/DDBJ whole genome shotgun (WGS) entry which is preliminary data.</text>
</comment>
<keyword evidence="2" id="KW-0378">Hydrolase</keyword>
<feature type="binding site" evidence="4">
    <location>
        <position position="52"/>
    </location>
    <ligand>
        <name>Zn(2+)</name>
        <dbReference type="ChEBI" id="CHEBI:29105"/>
        <label>1</label>
    </ligand>
</feature>
<dbReference type="InterPro" id="IPR032466">
    <property type="entry name" value="Metal_Hydrolase"/>
</dbReference>
<sequence length="339" mass="36838">MISSYFVAVLLLAGIGGCTVSKLKIKQKQGTIVSVNGVVSKGKLGITLPHEHVLVDFIGADQVSPDRYNSDEVFVKVLPFLRKIKQQGCQTLVECTPAYLGRDVLLLQRLSKASGLTILTNTGYYGARQGKFLPAHAFTETAEQLATRWIVEAEQGIDNTPIKPGFLKISVDEGPLSVVNQKLVQAAALTHLKTGLTIASHTGNGEAALDQLALLQQHGVAGKAFVWVHAQNEKNTQWHQKAAKAGAWLEFDGISENNTGEYVQVLQNMKAAGLLNQVLISQDAGWYHVGEKQGGAFQDYETLFSTFIPALKKAGFTQIEIKQLLVINPEQAFSTSVKK</sequence>
<dbReference type="OrthoDB" id="105927at2"/>
<name>A0A369QBR1_9BACT</name>
<feature type="binding site" evidence="4">
    <location>
        <position position="50"/>
    </location>
    <ligand>
        <name>Zn(2+)</name>
        <dbReference type="ChEBI" id="CHEBI:29105"/>
        <label>1</label>
    </ligand>
</feature>
<keyword evidence="7" id="KW-1185">Reference proteome</keyword>
<dbReference type="AlphaFoldDB" id="A0A369QBR1"/>
<dbReference type="PIRSF" id="PIRSF016839">
    <property type="entry name" value="PhP"/>
    <property type="match status" value="1"/>
</dbReference>
<evidence type="ECO:0000256" key="4">
    <source>
        <dbReference type="PIRSR" id="PIRSR601559-51"/>
    </source>
</evidence>
<dbReference type="RefSeq" id="WP_115371323.1">
    <property type="nucleotide sequence ID" value="NZ_QASA01000001.1"/>
</dbReference>
<evidence type="ECO:0000256" key="3">
    <source>
        <dbReference type="PIRSR" id="PIRSR601559-50"/>
    </source>
</evidence>
<dbReference type="GO" id="GO:0008270">
    <property type="term" value="F:zinc ion binding"/>
    <property type="evidence" value="ECO:0007669"/>
    <property type="project" value="InterPro"/>
</dbReference>
<evidence type="ECO:0000256" key="1">
    <source>
        <dbReference type="ARBA" id="ARBA00022723"/>
    </source>
</evidence>
<comment type="similarity">
    <text evidence="5">Belongs to the metallo-dependent hydrolases superfamily. Phosphotriesterase family.</text>
</comment>
<proteinExistence type="inferred from homology"/>
<feature type="binding site" evidence="4">
    <location>
        <position position="201"/>
    </location>
    <ligand>
        <name>Zn(2+)</name>
        <dbReference type="ChEBI" id="CHEBI:29105"/>
        <label>2</label>
    </ligand>
</feature>
<dbReference type="Gene3D" id="3.20.20.140">
    <property type="entry name" value="Metal-dependent hydrolases"/>
    <property type="match status" value="1"/>
</dbReference>
<dbReference type="EMBL" id="QASA01000001">
    <property type="protein sequence ID" value="RDC61780.1"/>
    <property type="molecule type" value="Genomic_DNA"/>
</dbReference>
<dbReference type="PANTHER" id="PTHR10819:SF3">
    <property type="entry name" value="PHOSPHOTRIESTERASE-RELATED PROTEIN"/>
    <property type="match status" value="1"/>
</dbReference>
<organism evidence="6 7">
    <name type="scientific">Adhaeribacter pallidiroseus</name>
    <dbReference type="NCBI Taxonomy" id="2072847"/>
    <lineage>
        <taxon>Bacteria</taxon>
        <taxon>Pseudomonadati</taxon>
        <taxon>Bacteroidota</taxon>
        <taxon>Cytophagia</taxon>
        <taxon>Cytophagales</taxon>
        <taxon>Hymenobacteraceae</taxon>
        <taxon>Adhaeribacter</taxon>
    </lineage>
</organism>
<dbReference type="InterPro" id="IPR001559">
    <property type="entry name" value="Phosphotriesterase"/>
</dbReference>
<evidence type="ECO:0000313" key="7">
    <source>
        <dbReference type="Proteomes" id="UP000253919"/>
    </source>
</evidence>
<dbReference type="PROSITE" id="PS01322">
    <property type="entry name" value="PHOSPHOTRIESTERASE_1"/>
    <property type="match status" value="1"/>
</dbReference>
<dbReference type="SUPFAM" id="SSF51556">
    <property type="entry name" value="Metallo-dependent hydrolases"/>
    <property type="match status" value="1"/>
</dbReference>
<comment type="cofactor">
    <cofactor evidence="4">
        <name>a divalent metal cation</name>
        <dbReference type="ChEBI" id="CHEBI:60240"/>
    </cofactor>
    <text evidence="4">Binds 2 divalent metal cations per subunit.</text>
</comment>
<feature type="binding site" description="via carbamate group" evidence="4">
    <location>
        <position position="168"/>
    </location>
    <ligand>
        <name>Zn(2+)</name>
        <dbReference type="ChEBI" id="CHEBI:29105"/>
        <label>2</label>
    </ligand>
</feature>
<feature type="binding site" evidence="4">
    <location>
        <position position="229"/>
    </location>
    <ligand>
        <name>Zn(2+)</name>
        <dbReference type="ChEBI" id="CHEBI:29105"/>
        <label>2</label>
    </ligand>
</feature>
<reference evidence="6 7" key="1">
    <citation type="submission" date="2018-04" db="EMBL/GenBank/DDBJ databases">
        <title>Adhaeribacter sp. HMF7616 genome sequencing and assembly.</title>
        <authorList>
            <person name="Kang H."/>
            <person name="Kang J."/>
            <person name="Cha I."/>
            <person name="Kim H."/>
            <person name="Joh K."/>
        </authorList>
    </citation>
    <scope>NUCLEOTIDE SEQUENCE [LARGE SCALE GENOMIC DNA]</scope>
    <source>
        <strain evidence="6 7">HMF7616</strain>
    </source>
</reference>